<gene>
    <name evidence="2" type="ORF">C4D60_Mb10t18960</name>
</gene>
<comment type="caution">
    <text evidence="2">The sequence shown here is derived from an EMBL/GenBank/DDBJ whole genome shotgun (WGS) entry which is preliminary data.</text>
</comment>
<keyword evidence="3" id="KW-1185">Reference proteome</keyword>
<dbReference type="EMBL" id="PYDT01000008">
    <property type="protein sequence ID" value="THU53871.1"/>
    <property type="molecule type" value="Genomic_DNA"/>
</dbReference>
<name>A0A4S8IY78_MUSBA</name>
<proteinExistence type="predicted"/>
<organism evidence="2 3">
    <name type="scientific">Musa balbisiana</name>
    <name type="common">Banana</name>
    <dbReference type="NCBI Taxonomy" id="52838"/>
    <lineage>
        <taxon>Eukaryota</taxon>
        <taxon>Viridiplantae</taxon>
        <taxon>Streptophyta</taxon>
        <taxon>Embryophyta</taxon>
        <taxon>Tracheophyta</taxon>
        <taxon>Spermatophyta</taxon>
        <taxon>Magnoliopsida</taxon>
        <taxon>Liliopsida</taxon>
        <taxon>Zingiberales</taxon>
        <taxon>Musaceae</taxon>
        <taxon>Musa</taxon>
    </lineage>
</organism>
<dbReference type="AlphaFoldDB" id="A0A4S8IY78"/>
<evidence type="ECO:0000313" key="2">
    <source>
        <dbReference type="EMBL" id="THU53871.1"/>
    </source>
</evidence>
<evidence type="ECO:0000256" key="1">
    <source>
        <dbReference type="SAM" id="MobiDB-lite"/>
    </source>
</evidence>
<reference evidence="2 3" key="1">
    <citation type="journal article" date="2019" name="Nat. Plants">
        <title>Genome sequencing of Musa balbisiana reveals subgenome evolution and function divergence in polyploid bananas.</title>
        <authorList>
            <person name="Yao X."/>
        </authorList>
    </citation>
    <scope>NUCLEOTIDE SEQUENCE [LARGE SCALE GENOMIC DNA]</scope>
    <source>
        <strain evidence="3">cv. DH-PKW</strain>
        <tissue evidence="2">Leaves</tissue>
    </source>
</reference>
<accession>A0A4S8IY78</accession>
<feature type="region of interest" description="Disordered" evidence="1">
    <location>
        <begin position="1"/>
        <end position="30"/>
    </location>
</feature>
<dbReference type="Proteomes" id="UP000317650">
    <property type="component" value="Chromosome 10"/>
</dbReference>
<sequence length="157" mass="17466">MASPFSSTSPSSPSSSSNVGEETLPLSPNLSSDEKAARALEALMWPHNLDSTVSESLLSNLRECYSISEDYVLLTPRPGQRAYDPIPKARSGFRVSGAPSSNKGWKGRFFYNCCARGWSFKLRWSARMIDNTAPVLNDDEHKDLWRLKEILPVSRAI</sequence>
<feature type="compositionally biased region" description="Low complexity" evidence="1">
    <location>
        <begin position="1"/>
        <end position="17"/>
    </location>
</feature>
<evidence type="ECO:0000313" key="3">
    <source>
        <dbReference type="Proteomes" id="UP000317650"/>
    </source>
</evidence>
<protein>
    <submittedName>
        <fullName evidence="2">Uncharacterized protein</fullName>
    </submittedName>
</protein>